<feature type="compositionally biased region" description="Pro residues" evidence="1">
    <location>
        <begin position="6299"/>
        <end position="6349"/>
    </location>
</feature>
<dbReference type="InterPro" id="IPR031437">
    <property type="entry name" value="Ig_TMEM132_4th"/>
</dbReference>
<evidence type="ECO:0000313" key="4">
    <source>
        <dbReference type="Proteomes" id="UP001190700"/>
    </source>
</evidence>
<reference evidence="3 4" key="1">
    <citation type="journal article" date="2015" name="Genome Biol. Evol.">
        <title>Comparative Genomics of a Bacterivorous Green Alga Reveals Evolutionary Causalities and Consequences of Phago-Mixotrophic Mode of Nutrition.</title>
        <authorList>
            <person name="Burns J.A."/>
            <person name="Paasch A."/>
            <person name="Narechania A."/>
            <person name="Kim E."/>
        </authorList>
    </citation>
    <scope>NUCLEOTIDE SEQUENCE [LARGE SCALE GENOMIC DNA]</scope>
    <source>
        <strain evidence="3 4">PLY_AMNH</strain>
    </source>
</reference>
<keyword evidence="4" id="KW-1185">Reference proteome</keyword>
<feature type="region of interest" description="Disordered" evidence="1">
    <location>
        <begin position="6590"/>
        <end position="6685"/>
    </location>
</feature>
<feature type="region of interest" description="Disordered" evidence="1">
    <location>
        <begin position="3350"/>
        <end position="3373"/>
    </location>
</feature>
<feature type="compositionally biased region" description="Pro residues" evidence="1">
    <location>
        <begin position="7325"/>
        <end position="7338"/>
    </location>
</feature>
<feature type="compositionally biased region" description="Pro residues" evidence="1">
    <location>
        <begin position="3350"/>
        <end position="3370"/>
    </location>
</feature>
<dbReference type="Proteomes" id="UP001190700">
    <property type="component" value="Unassembled WGS sequence"/>
</dbReference>
<feature type="compositionally biased region" description="Acidic residues" evidence="1">
    <location>
        <begin position="7488"/>
        <end position="7502"/>
    </location>
</feature>
<evidence type="ECO:0000256" key="1">
    <source>
        <dbReference type="SAM" id="MobiDB-lite"/>
    </source>
</evidence>
<feature type="region of interest" description="Disordered" evidence="1">
    <location>
        <begin position="3389"/>
        <end position="3408"/>
    </location>
</feature>
<feature type="region of interest" description="Disordered" evidence="1">
    <location>
        <begin position="7274"/>
        <end position="7522"/>
    </location>
</feature>
<feature type="compositionally biased region" description="Pro residues" evidence="1">
    <location>
        <begin position="3509"/>
        <end position="3534"/>
    </location>
</feature>
<feature type="compositionally biased region" description="Low complexity" evidence="1">
    <location>
        <begin position="7388"/>
        <end position="7398"/>
    </location>
</feature>
<feature type="region of interest" description="Disordered" evidence="1">
    <location>
        <begin position="6299"/>
        <end position="6366"/>
    </location>
</feature>
<gene>
    <name evidence="3" type="ORF">CYMTET_32554</name>
</gene>
<feature type="compositionally biased region" description="Low complexity" evidence="1">
    <location>
        <begin position="7184"/>
        <end position="7201"/>
    </location>
</feature>
<feature type="region of interest" description="Disordered" evidence="1">
    <location>
        <begin position="6905"/>
        <end position="6962"/>
    </location>
</feature>
<name>A0AAE0FEU0_9CHLO</name>
<feature type="compositionally biased region" description="Pro residues" evidence="1">
    <location>
        <begin position="5641"/>
        <end position="5661"/>
    </location>
</feature>
<feature type="region of interest" description="Disordered" evidence="1">
    <location>
        <begin position="59"/>
        <end position="127"/>
    </location>
</feature>
<organism evidence="3 4">
    <name type="scientific">Cymbomonas tetramitiformis</name>
    <dbReference type="NCBI Taxonomy" id="36881"/>
    <lineage>
        <taxon>Eukaryota</taxon>
        <taxon>Viridiplantae</taxon>
        <taxon>Chlorophyta</taxon>
        <taxon>Pyramimonadophyceae</taxon>
        <taxon>Pyramimonadales</taxon>
        <taxon>Pyramimonadaceae</taxon>
        <taxon>Cymbomonas</taxon>
    </lineage>
</organism>
<feature type="compositionally biased region" description="Pro residues" evidence="1">
    <location>
        <begin position="118"/>
        <end position="127"/>
    </location>
</feature>
<feature type="compositionally biased region" description="Pro residues" evidence="1">
    <location>
        <begin position="6590"/>
        <end position="6610"/>
    </location>
</feature>
<dbReference type="PANTHER" id="PTHR24216:SF65">
    <property type="entry name" value="PAXILLIN-LIKE PROTEIN 1"/>
    <property type="match status" value="1"/>
</dbReference>
<feature type="region of interest" description="Disordered" evidence="1">
    <location>
        <begin position="6976"/>
        <end position="7235"/>
    </location>
</feature>
<feature type="compositionally biased region" description="Low complexity" evidence="1">
    <location>
        <begin position="6990"/>
        <end position="7010"/>
    </location>
</feature>
<feature type="compositionally biased region" description="Pro residues" evidence="1">
    <location>
        <begin position="3389"/>
        <end position="3402"/>
    </location>
</feature>
<accession>A0AAE0FEU0</accession>
<feature type="compositionally biased region" description="Low complexity" evidence="1">
    <location>
        <begin position="6655"/>
        <end position="6664"/>
    </location>
</feature>
<evidence type="ECO:0000313" key="3">
    <source>
        <dbReference type="EMBL" id="KAK3258399.1"/>
    </source>
</evidence>
<feature type="compositionally biased region" description="Pro residues" evidence="1">
    <location>
        <begin position="61"/>
        <end position="108"/>
    </location>
</feature>
<proteinExistence type="predicted"/>
<sequence>MDSGGYTCTDYINFRYCEPNGDFGPGWNPRWGAFSRYSSSTTGVHYDATEACCGCGGGAKSPPPPLPSPPPCAPPAPLLPPPTLPSPPPSLPPSAPSVAPPPSLPGSLPPGVAAALHPAPPRPSPPPFPPPLLPPLLFFPQRLLPEPSRHALRAFGPSYPRAPHHPRIMNPPIFKPSTNFTWFARPELRLSVSSPGFPASEVRHSSDNVFSHDFLALTNAPPGTAAHVEVFLGGDQCSAASLPPAFADPHSPVVTAVPFPPRTAGLVLRTRTLYADRHVIDAQFYLRDAAGRPVVDATGLVVTSRLRLAAPGGGADVVVEFPCEAPHHETGAGRCEYRGTLHLAGFPAAGASPGTAYLSVRTARVATPSRALVQSAEHPVALAPRVGHPAIPPNRMALAMPHSPRFPGDAFAAQLFANTDGTALTTFTLTVYYDSAVLQYAGYDGDSKYNSPDVTPALARSQVTVITLLTKDGVAYSAVTGARVSVGTVRFTVAAAAAAGAHHDALRCTVHGMVNLASVEMSRDTEAQVEDARGRAVTRGMLHVEVAALAGVYALAPPSDLFNTAVLNGVEVRAEVQLVRVLGQAGALDEAAASAQCHGADAAVADVSPTSARDGCNVVLTADHTAGAGSLVVTAAEGSHSAMVEVRVWHPVQANVTAADPVLNAIERAMSPPSCARRLYQSSFVRVTARFAGAGLPALPDLDVTCLATLTSSDSAVAAVSGATVRGVSPGSATLGLLGAAGALPVTSAVISVADSTVSVRTLQAVLTTGARWDLPYPEQTVPMDAGAMLEASAELEQVLTAEGARGPIFVYAYFNDSKWQELKSADGARVPVKAAFLNSLRVQRAAIGSADFHGMVPVGGESGFAEDMLLPYWLDPCGAGVLGNGTGPVEVVLPRAVAVEVNASAPVVTRLADAAAVPPISIPPVSSLTVTLWMDDGSSQDMTLDRRTRFTVLGARAGFLAVDASTATVRAQGEPSDGFGSVTVRVDFPEYAVASGVNASVSLEVVGLDRVEVTTHPHPPYNGSADVELNTLSQVLCTGVFQQAAAALTARLSDGQVWGVTEWAAFDTSDVVGLATADAVLTPSIAGVYSVWGQWQGVRSAATEVLVTNASLYATALEFTTVWDVSRTFNAVKGARRPLGVRMDLSDGTVLEDIVSGEQVSRLPARLLASFGSSEPAKLAVAADGWAALLGNHVRQVRLSAAATLACGAMSAPVAAAEEVHANLAPAANDVDLGSRYGLQFVPDASGRLEVPLWVQTGSATLAIFDVLLSFNKEHIRATACSAAPAWRQYSFTCTLNSPADEVLLVGTEISTNVRGLAHVATITFQLQEGVGFALTAMTGVVQNFETSAVSIKTDYDMVAGEGMIEGTGGARRKALDTAHSTRLERDQLALGRRRRERKTIARRWAVRRGLSAGAGVLGDVDGDGEFNPMDIKAAKQYYKQDPGYSNSDVLRLSAFQRQQMNPTLTYLSSPSDTSQCPQGWTVGTPCPSSTGVDFQFMSYVYATFLHFLNIRGEEDLASVVTVPSSLTGPLLVELAVYNKFSRPVADFTTVKYELGVAGRNREGVRFTQGADRQITSSGVVITAAGPAAGTGVFTAAAVGPLDASGVETFEYEQDVGVAVVLYTAPSEGAMTAEDELVSSERTWAVPTAGAAKLAGMARHTLGASSLAWLAHVPSRAPSTSAMAPGLACAPPINPSTTFCASLSAVSTLTALTPASPPQLRLTQDSPGLPLTSVAHTAGTAEFSRTFTAFHNSPPETSGQVELYLGGGACAGGNLDASFAGPRSASFTTERVRAAAVATVLRTTTLHHDRAAISLQYSLTDPAGRPQVLFPGLAVRLRATDAASGASIAALCAMPGYNSGDATCAYTGTAHLGWFSTAAAVTATVEVEAEYSGAVVARSEPRSLTLAQRVSHAALGGAGLVLAMPESPRFTGEAFMCAVTASTTGYALSTFGFTVVYDTAVLQYNSLAGDPKFLTPTVNGFTAGRVVVLTSGVADGVPHSSLTGTAVAVATVHFTVQSSAGSGVTHVAVLSAVVKEMVSTDSVSIATANTPAQVNDAQGGAVTEGQLAVEAPRVVGIYAYASVAELFNTAPIGAPADAAAITVVQVFDHPGQADVADAAPTCTLAAAGSALVAGLAGCNVRLLAEHTEGAAALVINVTGSATSAPRASATLRVWAPLQAAITPRDPTLNAIEAGRDPAACGQRRYQTSELVAHATFGGAGLANVTGVDITCLVRFAASDAGVAVVVGTSARGVAPGATTVTLAGSAPGLEGSAALTVTAVEVTALRLQAVLTTGGAWGGVASLVGLAPNTEVTARVRLEQHLTREEATGPIFVYAVFSDGNVAEVKRAEGLTLEVHPSFRTSLSIAAEALGGPDFRGAVPVGGESGASEEMILATWQDACTGGNISIGAGEVNVTLAAPVSAAVTLQHPRITHAADPAAAAPISLPLASAVTVTVTFEDGTVRDFSEDPRTVLQVTDGASVAQVSGGSVSAVGSGIFGAAVITASFPSMSSARGITASASVLVAGLASVSVSTSPYPMFSGSAAISETELGPVLCTGVYQRAAAKLHATLSDGTVLDVTSHATFASSDSVGLLVSGTVLAPSAAGAYTLTGSFTGVTDQVVINVVDTSVTVTAVQHTTTWAPQSTFHAVRGSTLSLSVSVTFSDGTVFDDALGGLQAGWLPASALLAFVSDAADKIAVDQAGVVTLLDNHYRAVQLEARAKCASGAVTTLPADTDAVVANLAPAVNDVDLGSQYGLQFPLVDAGATVDVAVWVETGSATLNLFDVLLTFDPEHLVGSACTVGDAWRAYAFTCTVNDPPDRVLLTGVETATPVRGLVQLATVTLTVQGGFSSTSLIATVQGLQTSAVGMDAAYPAVAGQGVVALRGSGGSRRLMEVEASAGHVAQRQRTQGLLRKEMERRLSGAAVVLGDVDGDGKFDTFDSQAIKKWATGYPGYTMAEVGALSAVQRQQMDPSLDFLSAPSDTALCPDGWTAGTPCPSPFDAQYLMYVYANFLRFVRLSSVSELDRVVREPAALDGALEVVVSLWDKSSTPVDSSQTAVRFELGVTGLNSQLQVAVGGESVATSDGVVIDAVGPTVYEGNSGTFRIAATGAASASGRFTQELGVGVVVIMRTYDSSHATSGMRLLALKGSSVSFGLANPYYMYMPWNSSAMVVHAEVLASEYEGVELQSTVNNITCTSEGVPVDLEPGTQSVYLSVYVVGMEWISTDYLLLITRLTKENPLLVMLETNPTAADGSDFFALSPGFQANITRYEISLPYTNMWLDYRVEADPGYGVVVEGSDVGNNSAVWTTVSYPTHGWSVTEINLYNISDVARQPLTIYTLLVYVASPPPPSPPPPSPPPPPCPPPPSSQPWTHKYHGLSACHVSSPPCKPHPRPAPPHCGVPPGHAQAMQRTPIWIHRIRVPAPPNKRLSPIVTALLPRHAAEATPSAAATQRWIIIPARHRLRFPSTIASSQPPPTLTQPATVASASHAADPPARLPRLHHLPMSSPSPPSPPQSSPTTYAPPSPPPPSLSPPSYHIPTSFISATSQPHPPPCATASFTSITSSSLSTAPQVPPPCPPLPLAPPIARLKNIMVDIVYNRRRMLSVTYGTLDRTFDSESFGLANPYYMYMPWNSSAMVVHAEVLASEYEGVELQSTVNNITCTSEGVPVDLEPGTQSIYLSVYVVGMEWISTDYLLLVTRLTKENPLLVMLETNPTAADGSDFFALSPGFQANITRYEISLPYTNMWLDYRVEADPGYGVVVEGSDVGNNSAVWTTVSYPTHGWSVTEINLYNISDVARQPLTIYTLLVSTAPNSASITTALPSPNTTITASPGLLHPLLPTSGASHACHSLPHHHRLHPHHPARRSLGSLDNLTAELLYSSKEPSDPTFAALIPSFTSDVTQYHTYVPWAATSAAITPTPIHVSGVTYETTVNGQVSTSAGVLLDLDPGTTQATALVYVAGNEDVSREYTLFITRIPANAPFITRLNLRPEEFELAPAFHSNITFYAVTLPYTQTWLQYQVEVDVGYGARLDGHLVPDSATWTTVTYLSAGYHTTAVSVYNLDDASEEPLAMYLIRVFVEAPPPATAPQSPWLPGGLYDGLLAPMGFYGLEFYGLAAAPEGPIGAFHDVQATGPPEPEPPSTFYGLYGLQGVGGPILRLTTNSPGFPDTDTSWDTSTSRVERSFAVFNALEPGTAGNAGIFIAGDECTGGDPPSGWTSTGARFDTGREPVAELLAVLQTGWLYEDAPEVSLRYLVRDAAGRPQVDRASLQVSITLTNLDSGSEIAATCFAPDAGTGSGRCSYSGAGFGNWWSSEGAVPASVAVTAAYGGGAPVAAAGGLEVILAPTVAHTPLSAAGMLVTMPRSPRFSSDQFTSEVRAHTGGYALSAFSFAAYFDTTVLAYERLVGDAKFLQPTVNDFTAGQVVAVISGLAEGVLDSQVTGDTVTVASIFFRVALPSAAAEEAGPRGATFDRVLSCVVKEMVSTSTVTIPGTVNVDASVEDMQAGAVTQGMLTVLGRGPVGLFATAGRAEVINTAALRPGSAPITTTITPWLVYNQPGAGDMAATSAALCTLEGSAVASVEACVVAVTADHTAGAAAVEVAVAYEAMRATAPLRVWYPEALSLNVSDWELNRIPGGERPGACGSPLFQRAQLRARAAFGGGNLTSVRDVDVTCHVQFVAEDSSVVQVDGSVATGLSAGRSGVAARGWGESWVDSPSITLEVTDTPVAVERVEAWLWTGARWDSAAASGLQLEPPGAAERSAEVALEQDLSAEGDAGAVYTFAHFSDATYVALRESDGVSVAVNPVYNVSLEVVAGATPGGASDFLAQVPFSAESGEAADMLAAAWRDPCTDTPLGMGAGYARVALAPPTSASLTAACYKVTRPEDPSAAFPISVPTACALYVHLGFADGTRRDFTADPRKQLEVVAGAGLVSLSGTSYLAVPGATGFGSATLRVTFRRYAAAAALSAEITVEVIGLDGVAADTHPWPAYPGSSAFSETLLSRVQCTGELQRALAEVTATLTDGRAFDVTAQSVFTSSDPQGLAMDGEYLRPLLPGSFVLSASFQQVAAPEVPLTVEDGRVEATSVSHTTRWATLDTFRDVVGAERDLGVAVTFSDTTQFVNVLGGAQAAWIPVPSLVSFATSDADRISVSGVGAARLEDNSWRTVGLTAAALCASGEITTLPSATEEVYANLVPAQNDVDLGEEYGAMFPAAAAGATVEIPVRLQLGSAALAVFDVVLTIDPAHVLAAACEVGSSWRPYAFTCTINDPPTEVMITGVEIATPVSRLAHLATVTLQVVGDFELTAITGVVRGLGTSATKLDVAYDIVAGAGLLPLADTAGAGTRRRLSSASQLSAAEHRVGARAAQQARAISRRRARALLQASAVEVLGDVNGDAVFDAFDAQEVKKWAAGIPGYTMAEVGALSAFQRRQMDPTLDFLSAPDDVANCPVGWAAGTPCPSPKDAQFLQYVYANFLRFLNVQSADELAATVVRAPQDPQDPLVMDVQVVDRDNAAVSANHVQLRYEMAVANRLNRDMEFTLGTNEMVLLAPDGTDDASAGTLLVTAEATGNATFRVSATGATAADGLFICETGVGVAVLLQTMDADGFTSARRQFAFQGSSLYGSSFAPLTSFNFPGDCVSPPPPPSAPPPQPPAIAPPPLSPPPPLTAYLVNLTVEALYDTSEGYLRQWEPLNPLFAPATLRYSMDLSNETIAVVMYPEPPRDPQYSYLCRVQGRVAEEAGVMIFVVPGTTPIYVDISVAELPEVTAQYVVYVTVPASDALLLDLDVRPEEYALEPDFVPHTTSYSVMLPYHQQWLEYSCSAPFSHGALVAGTAVTNASHWVHVPYDDAGYTETLVSVYLLSDPAQAPVTNYLIQTTSATATLVEVALGASGLDPLFTPQGLRYRTTVPAEVADVRIKAEAELSPRAEFAITVQSAPHGEDGVLLAIQPGTLAVYVVVSVVGDPTNFARYVVFITRVIEGDPLLQSLDVLPPIYELVPTFQPNVSYYQLELPWDYGWVMYSVVVDTRYIVELGGRFVVSGTWLEMDYPTHGYHETQIFIYDQQSTYIHVAMHPPPAGVPPVIGASGLYLSLITVDAVLPSALEAPIPCALAPGFAPQLYEYQTSVSAEAQGALVHAEANLGEDAVYEIKVMDLAYYGSDGTYVELLPGTTAIYITIYLPTAPVFTQYVVYVTKPAVPSAWLLGLNVLPAAYLLHPAFDPNVTSYAIELPHTQEWLMYGVTAPEGHIAEVQGVEVPPQMWIQVEYPSIGLWFTAVTVRHATIRPTEVRAQYLIAVTVSPPPPPSPPPPSPPPPLPSPPPTPPLTPPLPLPPPPLPSPISPGGILPPLPPGTWLAPHPSAPPPAGPTAHLANLTVLLLFDQSDDGTGGAVRHLHQDAKPPELAELQPQFDPTTLRFVVFVPAGVEAVRVHAVPDLSLGLPMEVAILGEPYTGASVSEGRLVELVPGTTPVPVDVAFTGDAVPTGAADGEYMVYISNTPRTGPWLHSLEVLPEQYTLTPAFAPRVSLYTVHLPFNYDWLMYRYTIDDGYDVEIGGMPVQQRMWRAIKYAKEPFHTTLVQVFAEGDPVRKCPPLPFDPFAPRPPPVEGSPSPPLNSSNANTSDVLPAPPQNTSDSDSDAGGSGNSTGDGTLPPGPGNATDGTDVGDVAGEGDGAAAEDEGSGTQNGGLSSKGAQVLLAGGLVGATLMVLLAGGQRLMNRRGTQAVKPGATVYHEGIELSALESDPLFEDPDKLLYPSVDAAYSNEAAGRAMEEEEMYLARYGSGGALERGDSRYLQRGDSRYLQRGDPRYLQRGPVRGPRELYLDRGEGHPMEGYDGPVPNVHQMLVERGWHTSRFMAVRLAAGTMERTAGGAVTLWRSLSGQVIQWDDQHRRAVRRGAMVHGDGHAAARNLWDGPTGDSVDGRPASAPEELGRAPAAPRVVNVPSRHFPEAAPGEEPPEAEARPHSAMPFSALFAGGGKNAVAPSQGPPLPGVGAAPLPADRPLSSSGAVGRSRSRIATPSLAQFSAEDARRGRGGAGERAPLPKAFDLSLGAVQTAPSSPAKGTLESGAPKASMHPELDRIQEPAGEDGPPSRQTSGVLLEPPATAPESQWRRGHAVGRHASSVPLRPLAPLPPIGARPHTSPGAASDDNLPVARQTSDDNRGGAALPKSALKVELPPPPRAPRDVAPPSGGPSVPKGVTPPLGRPNTAPEAPSGDVHGSGLPPRPSTTDAAPRGAAFGLGSMKAALKGIGGAFDMAADGKSQFRSASGQVVQWFSSGLRPKKGSHLPTSSGPSAAPAHPGMSLRERHALAQKQGQPAADTSVGKPLPPDLPPLPPPPRSGSGGVSRAGSGTVERAESSGSAVERGGSGSTRAEVAAMLPPPSATRNFRAAGSSGAARAGSGGVSRAGSGTVERAESSGSAVERAGSGSTRAEVAAMLPPPSATRNFRAAGNIDSSRRGQTPQSIGTAGDVSQEGASKVLSKQTVPEPEPTDDQAFPEEDLVEDATAARSNSGERREEPALED</sequence>
<feature type="region of interest" description="Disordered" evidence="1">
    <location>
        <begin position="3469"/>
        <end position="3560"/>
    </location>
</feature>
<comment type="caution">
    <text evidence="3">The sequence shown here is derived from an EMBL/GenBank/DDBJ whole genome shotgun (WGS) entry which is preliminary data.</text>
</comment>
<protein>
    <recommendedName>
        <fullName evidence="2">Transmembrane protein family 132 fourth domain-containing protein</fullName>
    </recommendedName>
</protein>
<feature type="compositionally biased region" description="Basic and acidic residues" evidence="1">
    <location>
        <begin position="7511"/>
        <end position="7522"/>
    </location>
</feature>
<feature type="domain" description="Transmembrane protein family 132 fourth" evidence="2">
    <location>
        <begin position="552"/>
        <end position="651"/>
    </location>
</feature>
<dbReference type="Pfam" id="PF16070">
    <property type="entry name" value="Ig_TMEM132_4th"/>
    <property type="match status" value="1"/>
</dbReference>
<dbReference type="EMBL" id="LGRX02019558">
    <property type="protein sequence ID" value="KAK3258399.1"/>
    <property type="molecule type" value="Genomic_DNA"/>
</dbReference>
<dbReference type="PANTHER" id="PTHR24216">
    <property type="entry name" value="PAXILLIN-RELATED"/>
    <property type="match status" value="1"/>
</dbReference>
<feature type="region of interest" description="Disordered" evidence="1">
    <location>
        <begin position="5638"/>
        <end position="5661"/>
    </location>
</feature>
<evidence type="ECO:0000259" key="2">
    <source>
        <dbReference type="Pfam" id="PF16070"/>
    </source>
</evidence>